<dbReference type="SUPFAM" id="SSF57701">
    <property type="entry name" value="Zn2/Cys6 DNA-binding domain"/>
    <property type="match status" value="1"/>
</dbReference>
<evidence type="ECO:0000256" key="5">
    <source>
        <dbReference type="ARBA" id="ARBA00023125"/>
    </source>
</evidence>
<dbReference type="Gene3D" id="4.10.240.10">
    <property type="entry name" value="Zn(2)-C6 fungal-type DNA-binding domain"/>
    <property type="match status" value="1"/>
</dbReference>
<dbReference type="CDD" id="cd00067">
    <property type="entry name" value="GAL4"/>
    <property type="match status" value="1"/>
</dbReference>
<proteinExistence type="predicted"/>
<dbReference type="Proteomes" id="UP001642406">
    <property type="component" value="Unassembled WGS sequence"/>
</dbReference>
<dbReference type="InterPro" id="IPR001138">
    <property type="entry name" value="Zn2Cys6_DnaBD"/>
</dbReference>
<keyword evidence="5" id="KW-0238">DNA-binding</keyword>
<evidence type="ECO:0000256" key="1">
    <source>
        <dbReference type="ARBA" id="ARBA00004123"/>
    </source>
</evidence>
<name>A0ABP0BS87_9PEZI</name>
<dbReference type="PANTHER" id="PTHR47782">
    <property type="entry name" value="ZN(II)2CYS6 TRANSCRIPTION FACTOR (EUROFUNG)-RELATED"/>
    <property type="match status" value="1"/>
</dbReference>
<keyword evidence="4" id="KW-0805">Transcription regulation</keyword>
<feature type="domain" description="Zn(2)-C6 fungal-type" evidence="9">
    <location>
        <begin position="19"/>
        <end position="46"/>
    </location>
</feature>
<feature type="region of interest" description="Disordered" evidence="8">
    <location>
        <begin position="642"/>
        <end position="677"/>
    </location>
</feature>
<feature type="compositionally biased region" description="Pro residues" evidence="8">
    <location>
        <begin position="206"/>
        <end position="225"/>
    </location>
</feature>
<keyword evidence="2" id="KW-0479">Metal-binding</keyword>
<comment type="caution">
    <text evidence="10">The sequence shown here is derived from an EMBL/GenBank/DDBJ whole genome shotgun (WGS) entry which is preliminary data.</text>
</comment>
<comment type="subcellular location">
    <subcellularLocation>
        <location evidence="1">Nucleus</location>
    </subcellularLocation>
</comment>
<dbReference type="Pfam" id="PF04082">
    <property type="entry name" value="Fungal_trans"/>
    <property type="match status" value="1"/>
</dbReference>
<dbReference type="EMBL" id="CAWUHC010000036">
    <property type="protein sequence ID" value="CAK7221915.1"/>
    <property type="molecule type" value="Genomic_DNA"/>
</dbReference>
<sequence length="789" mass="86073">MSSPPANSPKVGKQRHTKSCKRCTRRKQRCHGFPVCRACDEAKVPCEPSAYAIQLHAQDGYSGGGSNNNGSQAGYAAMQRIQALETQLAGALAELAVVRQQQCTPNPFLLDNRTTEPIPLLFGDADDTSTLIGSSNGGNHGGNGIPGTVEQMVQSTVWSKGLFSVGDGGPPMSPLSPISPMPPLTSFSSAPQLPQQLTATATHLQPPQPSIAPTVPSTPPPPPQPTDAMGRRMIDAYFAKIHPRYPFLDRNEVYALHETAQRQTTPPPPSTSLSLAQRFKVFRLNMVYAIGGTLLKITDPLCEAQAETYLAVALRDVAVVQDAQAHSQSHGNGNHNHGRGSTLLTIEGLVLLVLYNLRAPTNTGIWYLTNLAMQTCIDLRLHMEASYHDASLTENERRTMRRLFWSAYVLDRFIALSFKRPFSIAENDIETAITDGTTDGAMWRRFIEIKRLESRIQTSVYGHGEPREQRCQKIAPLLAEVDAWGKSISTPSSPPSPLRLTPSEVVYLQLQWNSAVAQILRPFLSTMDRDDPLLVRCLHASGNVCALFKAMHMREAYGHSFVSAHLTFIAGVTMCYCLFRVAGSSSSDDSGRDKLARLLDARVATNLRACSSSMFMIAERYHRLRKHRDILEDIIGRIMEARMRPGSSGSNNNNTNKMATSAPARLPTRTAAAPPSRDQFSQLDFVAVQSLLNLAAQQEPETCTSPDAQATTITGTGPSETTAAAAFTSIVDSTDGGQQSSIFSLSPPRTENSLHLQPHPALELNFAATGSWDVDRYSLEMLGRMIEPG</sequence>
<keyword evidence="11" id="KW-1185">Reference proteome</keyword>
<reference evidence="10 11" key="1">
    <citation type="submission" date="2024-01" db="EMBL/GenBank/DDBJ databases">
        <authorList>
            <person name="Allen C."/>
            <person name="Tagirdzhanova G."/>
        </authorList>
    </citation>
    <scope>NUCLEOTIDE SEQUENCE [LARGE SCALE GENOMIC DNA]</scope>
</reference>
<evidence type="ECO:0000256" key="3">
    <source>
        <dbReference type="ARBA" id="ARBA00022833"/>
    </source>
</evidence>
<feature type="compositionally biased region" description="Pro residues" evidence="8">
    <location>
        <begin position="171"/>
        <end position="183"/>
    </location>
</feature>
<evidence type="ECO:0000256" key="4">
    <source>
        <dbReference type="ARBA" id="ARBA00023015"/>
    </source>
</evidence>
<accession>A0ABP0BS87</accession>
<evidence type="ECO:0000313" key="10">
    <source>
        <dbReference type="EMBL" id="CAK7221915.1"/>
    </source>
</evidence>
<feature type="region of interest" description="Disordered" evidence="8">
    <location>
        <begin position="164"/>
        <end position="190"/>
    </location>
</feature>
<evidence type="ECO:0000256" key="7">
    <source>
        <dbReference type="ARBA" id="ARBA00023242"/>
    </source>
</evidence>
<dbReference type="CDD" id="cd12148">
    <property type="entry name" value="fungal_TF_MHR"/>
    <property type="match status" value="1"/>
</dbReference>
<evidence type="ECO:0000313" key="11">
    <source>
        <dbReference type="Proteomes" id="UP001642406"/>
    </source>
</evidence>
<dbReference type="InterPro" id="IPR007219">
    <property type="entry name" value="XnlR_reg_dom"/>
</dbReference>
<evidence type="ECO:0000256" key="6">
    <source>
        <dbReference type="ARBA" id="ARBA00023163"/>
    </source>
</evidence>
<feature type="region of interest" description="Disordered" evidence="8">
    <location>
        <begin position="204"/>
        <end position="228"/>
    </location>
</feature>
<protein>
    <recommendedName>
        <fullName evidence="9">Zn(2)-C6 fungal-type domain-containing protein</fullName>
    </recommendedName>
</protein>
<dbReference type="PANTHER" id="PTHR47782:SF12">
    <property type="entry name" value="ZN(II)2CYS6 TRANSCRIPTION FACTOR (EUROFUNG)"/>
    <property type="match status" value="1"/>
</dbReference>
<keyword evidence="6" id="KW-0804">Transcription</keyword>
<feature type="compositionally biased region" description="Low complexity" evidence="8">
    <location>
        <begin position="646"/>
        <end position="677"/>
    </location>
</feature>
<dbReference type="PROSITE" id="PS00463">
    <property type="entry name" value="ZN2_CY6_FUNGAL_1"/>
    <property type="match status" value="1"/>
</dbReference>
<evidence type="ECO:0000259" key="9">
    <source>
        <dbReference type="PROSITE" id="PS00463"/>
    </source>
</evidence>
<gene>
    <name evidence="10" type="ORF">SBRCBS47491_004692</name>
</gene>
<keyword evidence="3" id="KW-0862">Zinc</keyword>
<dbReference type="InterPro" id="IPR036864">
    <property type="entry name" value="Zn2-C6_fun-type_DNA-bd_sf"/>
</dbReference>
<evidence type="ECO:0000256" key="8">
    <source>
        <dbReference type="SAM" id="MobiDB-lite"/>
    </source>
</evidence>
<dbReference type="InterPro" id="IPR052202">
    <property type="entry name" value="Yeast_MetPath_Reg"/>
</dbReference>
<organism evidence="10 11">
    <name type="scientific">Sporothrix bragantina</name>
    <dbReference type="NCBI Taxonomy" id="671064"/>
    <lineage>
        <taxon>Eukaryota</taxon>
        <taxon>Fungi</taxon>
        <taxon>Dikarya</taxon>
        <taxon>Ascomycota</taxon>
        <taxon>Pezizomycotina</taxon>
        <taxon>Sordariomycetes</taxon>
        <taxon>Sordariomycetidae</taxon>
        <taxon>Ophiostomatales</taxon>
        <taxon>Ophiostomataceae</taxon>
        <taxon>Sporothrix</taxon>
    </lineage>
</organism>
<keyword evidence="7" id="KW-0539">Nucleus</keyword>
<dbReference type="SMART" id="SM00906">
    <property type="entry name" value="Fungal_trans"/>
    <property type="match status" value="1"/>
</dbReference>
<evidence type="ECO:0000256" key="2">
    <source>
        <dbReference type="ARBA" id="ARBA00022723"/>
    </source>
</evidence>